<name>A0A1H4IZC2_9FLAO</name>
<evidence type="ECO:0000313" key="1">
    <source>
        <dbReference type="EMBL" id="SEB39341.1"/>
    </source>
</evidence>
<dbReference type="RefSeq" id="WP_074669633.1">
    <property type="nucleotide sequence ID" value="NZ_FNTB01000001.1"/>
</dbReference>
<dbReference type="Proteomes" id="UP000183038">
    <property type="component" value="Unassembled WGS sequence"/>
</dbReference>
<dbReference type="OrthoDB" id="159249at2"/>
<proteinExistence type="predicted"/>
<dbReference type="AlphaFoldDB" id="A0A1H4IZC2"/>
<dbReference type="EMBL" id="FNTB01000001">
    <property type="protein sequence ID" value="SEB39341.1"/>
    <property type="molecule type" value="Genomic_DNA"/>
</dbReference>
<sequence>MVLIELGPNARCEGSRLINEHSGAEMVTLSWNGRRHNPNGHIGVTIGRLENGNTTEVLVMQPKWVAHGSIKAWFPWFVLPNNAIFKASVGFLDIGNGSDGVTFQVWEHHNHEGREIWNRIIDFKKEYDNVPVAIEADLSHLSGQKCRDRT</sequence>
<gene>
    <name evidence="1" type="ORF">SAMN05192540_0004</name>
</gene>
<reference evidence="1 2" key="1">
    <citation type="submission" date="2016-10" db="EMBL/GenBank/DDBJ databases">
        <authorList>
            <person name="de Groot N.N."/>
        </authorList>
    </citation>
    <scope>NUCLEOTIDE SEQUENCE [LARGE SCALE GENOMIC DNA]</scope>
    <source>
        <strain evidence="1 2">MAR_2009_71</strain>
    </source>
</reference>
<evidence type="ECO:0000313" key="2">
    <source>
        <dbReference type="Proteomes" id="UP000183038"/>
    </source>
</evidence>
<protein>
    <submittedName>
        <fullName evidence="1">Uncharacterized protein</fullName>
    </submittedName>
</protein>
<organism evidence="1 2">
    <name type="scientific">Maribacter dokdonensis</name>
    <dbReference type="NCBI Taxonomy" id="320912"/>
    <lineage>
        <taxon>Bacteria</taxon>
        <taxon>Pseudomonadati</taxon>
        <taxon>Bacteroidota</taxon>
        <taxon>Flavobacteriia</taxon>
        <taxon>Flavobacteriales</taxon>
        <taxon>Flavobacteriaceae</taxon>
        <taxon>Maribacter</taxon>
    </lineage>
</organism>
<accession>A0A1H4IZC2</accession>